<dbReference type="Pfam" id="PF01270">
    <property type="entry name" value="Glyco_hydro_8"/>
    <property type="match status" value="1"/>
</dbReference>
<evidence type="ECO:0000256" key="3">
    <source>
        <dbReference type="ARBA" id="ARBA00022801"/>
    </source>
</evidence>
<accession>A0A1V0H5J6</accession>
<keyword evidence="5" id="KW-0119">Carbohydrate metabolism</keyword>
<keyword evidence="4 5" id="KW-0326">Glycosidase</keyword>
<evidence type="ECO:0000256" key="4">
    <source>
        <dbReference type="ARBA" id="ARBA00023295"/>
    </source>
</evidence>
<dbReference type="InterPro" id="IPR002037">
    <property type="entry name" value="Glyco_hydro_8"/>
</dbReference>
<dbReference type="AlphaFoldDB" id="A0A1V0H5J6"/>
<dbReference type="InterPro" id="IPR008928">
    <property type="entry name" value="6-hairpin_glycosidase_sf"/>
</dbReference>
<dbReference type="GO" id="GO:0004553">
    <property type="term" value="F:hydrolase activity, hydrolyzing O-glycosyl compounds"/>
    <property type="evidence" value="ECO:0007669"/>
    <property type="project" value="InterPro"/>
</dbReference>
<comment type="similarity">
    <text evidence="1 5">Belongs to the glycosyl hydrolase 8 (cellulase D) family.</text>
</comment>
<evidence type="ECO:0000256" key="5">
    <source>
        <dbReference type="RuleBase" id="RU361167"/>
    </source>
</evidence>
<sequence length="367" mass="42954">MKTKYFKYLWFVVILGLFVFSMFTIRMKTKTDIQDRIYQKWEKHFVVKKGNEAYVKTTNDKDKDVVLSESQSYGMLITVRAAKKGLANQKDFERLYKYYLSHRIEGNQLMSWEQIVQKSAKNVDDHNATDGDLYIAYALIEASKQWPSHKDEYQTQAKALLQDILKYNYNENIGILTVGNWANKDSKYYNLMRTSDTVPKQFQAFYEVTKDKKWLDINNKMLSSLETISSKTKTGLIPDFIWVDESGARVVKPYTISNQFDSTYSYNACRLPYNLTQSNDEKSQKVLNKMLDFFMTQKNVFSNYNLSGKFLDDHQAASFKAPIAFAAEKDQKYLKLVQQNKIVFMQDLPVKNYYDSAIITLVAMEFF</sequence>
<keyword evidence="5" id="KW-0624">Polysaccharide degradation</keyword>
<proteinExistence type="inferred from homology"/>
<keyword evidence="2" id="KW-0732">Signal</keyword>
<dbReference type="EMBL" id="WMYO01000002">
    <property type="protein sequence ID" value="MTR27341.1"/>
    <property type="molecule type" value="Genomic_DNA"/>
</dbReference>
<protein>
    <recommendedName>
        <fullName evidence="5">Glucanase</fullName>
        <ecNumber evidence="5">3.2.1.-</ecNumber>
    </recommendedName>
</protein>
<dbReference type="InterPro" id="IPR019834">
    <property type="entry name" value="Glyco_hydro_8_CS"/>
</dbReference>
<gene>
    <name evidence="6" type="ORF">GMC65_03000</name>
</gene>
<name>A0A1V0H5J6_STRSL</name>
<dbReference type="InterPro" id="IPR012341">
    <property type="entry name" value="6hp_glycosidase-like_sf"/>
</dbReference>
<comment type="caution">
    <text evidence="6">The sequence shown here is derived from an EMBL/GenBank/DDBJ whole genome shotgun (WGS) entry which is preliminary data.</text>
</comment>
<dbReference type="Proteomes" id="UP000439678">
    <property type="component" value="Unassembled WGS sequence"/>
</dbReference>
<keyword evidence="3 5" id="KW-0378">Hydrolase</keyword>
<dbReference type="RefSeq" id="WP_004182617.1">
    <property type="nucleotide sequence ID" value="NZ_CAJHJO010000008.1"/>
</dbReference>
<dbReference type="Gene3D" id="1.50.10.10">
    <property type="match status" value="1"/>
</dbReference>
<dbReference type="GO" id="GO:0000272">
    <property type="term" value="P:polysaccharide catabolic process"/>
    <property type="evidence" value="ECO:0007669"/>
    <property type="project" value="UniProtKB-KW"/>
</dbReference>
<evidence type="ECO:0000313" key="6">
    <source>
        <dbReference type="EMBL" id="MTR27341.1"/>
    </source>
</evidence>
<organism evidence="6 7">
    <name type="scientific">Streptococcus salivarius</name>
    <dbReference type="NCBI Taxonomy" id="1304"/>
    <lineage>
        <taxon>Bacteria</taxon>
        <taxon>Bacillati</taxon>
        <taxon>Bacillota</taxon>
        <taxon>Bacilli</taxon>
        <taxon>Lactobacillales</taxon>
        <taxon>Streptococcaceae</taxon>
        <taxon>Streptococcus</taxon>
    </lineage>
</organism>
<dbReference type="PROSITE" id="PS00812">
    <property type="entry name" value="GLYCOSYL_HYDROL_F8"/>
    <property type="match status" value="1"/>
</dbReference>
<dbReference type="PRINTS" id="PR00735">
    <property type="entry name" value="GLHYDRLASE8"/>
</dbReference>
<evidence type="ECO:0000256" key="2">
    <source>
        <dbReference type="ARBA" id="ARBA00022729"/>
    </source>
</evidence>
<evidence type="ECO:0000256" key="1">
    <source>
        <dbReference type="ARBA" id="ARBA00009209"/>
    </source>
</evidence>
<evidence type="ECO:0000313" key="7">
    <source>
        <dbReference type="Proteomes" id="UP000439678"/>
    </source>
</evidence>
<reference evidence="6 7" key="1">
    <citation type="journal article" date="2019" name="Nat. Med.">
        <title>A library of human gut bacterial isolates paired with longitudinal multiomics data enables mechanistic microbiome research.</title>
        <authorList>
            <person name="Poyet M."/>
            <person name="Groussin M."/>
            <person name="Gibbons S.M."/>
            <person name="Avila-Pacheco J."/>
            <person name="Jiang X."/>
            <person name="Kearney S.M."/>
            <person name="Perrotta A.R."/>
            <person name="Berdy B."/>
            <person name="Zhao S."/>
            <person name="Lieberman T.D."/>
            <person name="Swanson P.K."/>
            <person name="Smith M."/>
            <person name="Roesemann S."/>
            <person name="Alexander J.E."/>
            <person name="Rich S.A."/>
            <person name="Livny J."/>
            <person name="Vlamakis H."/>
            <person name="Clish C."/>
            <person name="Bullock K."/>
            <person name="Deik A."/>
            <person name="Scott J."/>
            <person name="Pierce K.A."/>
            <person name="Xavier R.J."/>
            <person name="Alm E.J."/>
        </authorList>
    </citation>
    <scope>NUCLEOTIDE SEQUENCE [LARGE SCALE GENOMIC DNA]</scope>
    <source>
        <strain evidence="6 7">BIOML-A4</strain>
    </source>
</reference>
<dbReference type="EC" id="3.2.1.-" evidence="5"/>
<dbReference type="SUPFAM" id="SSF48208">
    <property type="entry name" value="Six-hairpin glycosidases"/>
    <property type="match status" value="1"/>
</dbReference>